<evidence type="ECO:0000256" key="2">
    <source>
        <dbReference type="PROSITE-ProRule" id="PRU00335"/>
    </source>
</evidence>
<accession>A0A916TW25</accession>
<dbReference type="InterPro" id="IPR036271">
    <property type="entry name" value="Tet_transcr_reg_TetR-rel_C_sf"/>
</dbReference>
<dbReference type="InterPro" id="IPR001647">
    <property type="entry name" value="HTH_TetR"/>
</dbReference>
<proteinExistence type="predicted"/>
<dbReference type="GO" id="GO:0003700">
    <property type="term" value="F:DNA-binding transcription factor activity"/>
    <property type="evidence" value="ECO:0007669"/>
    <property type="project" value="TreeGrafter"/>
</dbReference>
<comment type="caution">
    <text evidence="4">The sequence shown here is derived from an EMBL/GenBank/DDBJ whole genome shotgun (WGS) entry which is preliminary data.</text>
</comment>
<reference evidence="4" key="2">
    <citation type="submission" date="2020-09" db="EMBL/GenBank/DDBJ databases">
        <authorList>
            <person name="Sun Q."/>
            <person name="Zhou Y."/>
        </authorList>
    </citation>
    <scope>NUCLEOTIDE SEQUENCE</scope>
    <source>
        <strain evidence="4">CGMCC 1.15095</strain>
    </source>
</reference>
<evidence type="ECO:0000256" key="1">
    <source>
        <dbReference type="ARBA" id="ARBA00023125"/>
    </source>
</evidence>
<dbReference type="PANTHER" id="PTHR30055">
    <property type="entry name" value="HTH-TYPE TRANSCRIPTIONAL REGULATOR RUTR"/>
    <property type="match status" value="1"/>
</dbReference>
<organism evidence="4 5">
    <name type="scientific">Novosphingobium endophyticum</name>
    <dbReference type="NCBI Taxonomy" id="1955250"/>
    <lineage>
        <taxon>Bacteria</taxon>
        <taxon>Pseudomonadati</taxon>
        <taxon>Pseudomonadota</taxon>
        <taxon>Alphaproteobacteria</taxon>
        <taxon>Sphingomonadales</taxon>
        <taxon>Sphingomonadaceae</taxon>
        <taxon>Novosphingobium</taxon>
    </lineage>
</organism>
<dbReference type="RefSeq" id="WP_188773274.1">
    <property type="nucleotide sequence ID" value="NZ_BMHK01000068.1"/>
</dbReference>
<dbReference type="GO" id="GO:0000976">
    <property type="term" value="F:transcription cis-regulatory region binding"/>
    <property type="evidence" value="ECO:0007669"/>
    <property type="project" value="TreeGrafter"/>
</dbReference>
<dbReference type="InterPro" id="IPR009057">
    <property type="entry name" value="Homeodomain-like_sf"/>
</dbReference>
<dbReference type="PRINTS" id="PR00455">
    <property type="entry name" value="HTHTETR"/>
</dbReference>
<dbReference type="Gene3D" id="1.10.357.10">
    <property type="entry name" value="Tetracycline Repressor, domain 2"/>
    <property type="match status" value="1"/>
</dbReference>
<dbReference type="EMBL" id="BMHK01000068">
    <property type="protein sequence ID" value="GGC16686.1"/>
    <property type="molecule type" value="Genomic_DNA"/>
</dbReference>
<dbReference type="SUPFAM" id="SSF48498">
    <property type="entry name" value="Tetracyclin repressor-like, C-terminal domain"/>
    <property type="match status" value="1"/>
</dbReference>
<sequence length="207" mass="23351">MTAAEKVRKREGPEARRRLIIDEAIIAIGERGYFGFTVQDLAKRCGLTNGGLLYHFKTKEELFLAVLVEFERRMETALSAVAERFTQELGDFALRAKALALLRGMVELSAAEPELMRLFAVVQAEALHHAHPAHDYFAELQGRIMAGLGGIVRDLTKEPDATAREIYAMMMGLEYQWLRTDGGFDYLAEWDRVVVKLLPDHIVRSEG</sequence>
<protein>
    <recommendedName>
        <fullName evidence="3">HTH tetR-type domain-containing protein</fullName>
    </recommendedName>
</protein>
<dbReference type="Pfam" id="PF00440">
    <property type="entry name" value="TetR_N"/>
    <property type="match status" value="1"/>
</dbReference>
<dbReference type="PROSITE" id="PS50977">
    <property type="entry name" value="HTH_TETR_2"/>
    <property type="match status" value="1"/>
</dbReference>
<feature type="domain" description="HTH tetR-type" evidence="3">
    <location>
        <begin position="14"/>
        <end position="74"/>
    </location>
</feature>
<keyword evidence="5" id="KW-1185">Reference proteome</keyword>
<feature type="DNA-binding region" description="H-T-H motif" evidence="2">
    <location>
        <begin position="37"/>
        <end position="56"/>
    </location>
</feature>
<dbReference type="InterPro" id="IPR050109">
    <property type="entry name" value="HTH-type_TetR-like_transc_reg"/>
</dbReference>
<name>A0A916TW25_9SPHN</name>
<gene>
    <name evidence="4" type="ORF">GCM10011494_39480</name>
</gene>
<dbReference type="Proteomes" id="UP000608154">
    <property type="component" value="Unassembled WGS sequence"/>
</dbReference>
<dbReference type="PANTHER" id="PTHR30055:SF226">
    <property type="entry name" value="HTH-TYPE TRANSCRIPTIONAL REGULATOR PKSA"/>
    <property type="match status" value="1"/>
</dbReference>
<evidence type="ECO:0000313" key="5">
    <source>
        <dbReference type="Proteomes" id="UP000608154"/>
    </source>
</evidence>
<evidence type="ECO:0000259" key="3">
    <source>
        <dbReference type="PROSITE" id="PS50977"/>
    </source>
</evidence>
<keyword evidence="1 2" id="KW-0238">DNA-binding</keyword>
<dbReference type="SUPFAM" id="SSF46689">
    <property type="entry name" value="Homeodomain-like"/>
    <property type="match status" value="1"/>
</dbReference>
<dbReference type="AlphaFoldDB" id="A0A916TW25"/>
<reference evidence="4" key="1">
    <citation type="journal article" date="2014" name="Int. J. Syst. Evol. Microbiol.">
        <title>Complete genome sequence of Corynebacterium casei LMG S-19264T (=DSM 44701T), isolated from a smear-ripened cheese.</title>
        <authorList>
            <consortium name="US DOE Joint Genome Institute (JGI-PGF)"/>
            <person name="Walter F."/>
            <person name="Albersmeier A."/>
            <person name="Kalinowski J."/>
            <person name="Ruckert C."/>
        </authorList>
    </citation>
    <scope>NUCLEOTIDE SEQUENCE</scope>
    <source>
        <strain evidence="4">CGMCC 1.15095</strain>
    </source>
</reference>
<evidence type="ECO:0000313" key="4">
    <source>
        <dbReference type="EMBL" id="GGC16686.1"/>
    </source>
</evidence>